<keyword evidence="11 18" id="KW-1133">Transmembrane helix</keyword>
<feature type="domain" description="NADH dehydrogenase subunit 5 C-terminal" evidence="20">
    <location>
        <begin position="444"/>
        <end position="518"/>
    </location>
</feature>
<keyword evidence="10" id="KW-0249">Electron transport</keyword>
<keyword evidence="15 18" id="KW-0472">Membrane</keyword>
<dbReference type="PANTHER" id="PTHR42829">
    <property type="entry name" value="NADH-UBIQUINONE OXIDOREDUCTASE CHAIN 5"/>
    <property type="match status" value="1"/>
</dbReference>
<feature type="transmembrane region" description="Helical" evidence="18">
    <location>
        <begin position="234"/>
        <end position="254"/>
    </location>
</feature>
<evidence type="ECO:0000256" key="14">
    <source>
        <dbReference type="ARBA" id="ARBA00023128"/>
    </source>
</evidence>
<feature type="transmembrane region" description="Helical" evidence="18">
    <location>
        <begin position="43"/>
        <end position="70"/>
    </location>
</feature>
<dbReference type="PANTHER" id="PTHR42829:SF2">
    <property type="entry name" value="NADH-UBIQUINONE OXIDOREDUCTASE CHAIN 5"/>
    <property type="match status" value="1"/>
</dbReference>
<organism evidence="21">
    <name type="scientific">Culicoides sonorensis</name>
    <name type="common">Biting midge</name>
    <dbReference type="NCBI Taxonomy" id="179676"/>
    <lineage>
        <taxon>Eukaryota</taxon>
        <taxon>Metazoa</taxon>
        <taxon>Ecdysozoa</taxon>
        <taxon>Arthropoda</taxon>
        <taxon>Hexapoda</taxon>
        <taxon>Insecta</taxon>
        <taxon>Pterygota</taxon>
        <taxon>Neoptera</taxon>
        <taxon>Endopterygota</taxon>
        <taxon>Diptera</taxon>
        <taxon>Nematocera</taxon>
        <taxon>Chironomoidea</taxon>
        <taxon>Ceratopogonidae</taxon>
        <taxon>Ceratopogoninae</taxon>
        <taxon>Culicoides</taxon>
        <taxon>Monoculicoides</taxon>
    </lineage>
</organism>
<evidence type="ECO:0000256" key="17">
    <source>
        <dbReference type="ARBA" id="ARBA00049551"/>
    </source>
</evidence>
<feature type="transmembrane region" description="Helical" evidence="18">
    <location>
        <begin position="394"/>
        <end position="415"/>
    </location>
</feature>
<evidence type="ECO:0000256" key="10">
    <source>
        <dbReference type="ARBA" id="ARBA00022982"/>
    </source>
</evidence>
<dbReference type="GO" id="GO:0005743">
    <property type="term" value="C:mitochondrial inner membrane"/>
    <property type="evidence" value="ECO:0007669"/>
    <property type="project" value="UniProtKB-SubCell"/>
</dbReference>
<feature type="domain" description="NADH:quinone oxidoreductase/Mrp antiporter transmembrane" evidence="19">
    <location>
        <begin position="144"/>
        <end position="225"/>
    </location>
</feature>
<evidence type="ECO:0000256" key="11">
    <source>
        <dbReference type="ARBA" id="ARBA00022989"/>
    </source>
</evidence>
<evidence type="ECO:0000259" key="19">
    <source>
        <dbReference type="Pfam" id="PF00361"/>
    </source>
</evidence>
<evidence type="ECO:0000256" key="4">
    <source>
        <dbReference type="ARBA" id="ARBA00021096"/>
    </source>
</evidence>
<dbReference type="VEuPathDB" id="VectorBase:CSON008311"/>
<keyword evidence="12" id="KW-0520">NAD</keyword>
<accession>A0A336MVL7</accession>
<feature type="transmembrane region" description="Helical" evidence="18">
    <location>
        <begin position="101"/>
        <end position="120"/>
    </location>
</feature>
<dbReference type="EC" id="7.1.1.2" evidence="3"/>
<evidence type="ECO:0000256" key="18">
    <source>
        <dbReference type="SAM" id="Phobius"/>
    </source>
</evidence>
<feature type="transmembrane region" description="Helical" evidence="18">
    <location>
        <begin position="77"/>
        <end position="95"/>
    </location>
</feature>
<keyword evidence="7 18" id="KW-0812">Transmembrane</keyword>
<comment type="catalytic activity">
    <reaction evidence="17">
        <text>a ubiquinone + NADH + 5 H(+)(in) = a ubiquinol + NAD(+) + 4 H(+)(out)</text>
        <dbReference type="Rhea" id="RHEA:29091"/>
        <dbReference type="Rhea" id="RHEA-COMP:9565"/>
        <dbReference type="Rhea" id="RHEA-COMP:9566"/>
        <dbReference type="ChEBI" id="CHEBI:15378"/>
        <dbReference type="ChEBI" id="CHEBI:16389"/>
        <dbReference type="ChEBI" id="CHEBI:17976"/>
        <dbReference type="ChEBI" id="CHEBI:57540"/>
        <dbReference type="ChEBI" id="CHEBI:57945"/>
        <dbReference type="EC" id="7.1.1.2"/>
    </reaction>
</comment>
<evidence type="ECO:0000256" key="9">
    <source>
        <dbReference type="ARBA" id="ARBA00022967"/>
    </source>
</evidence>
<dbReference type="InterPro" id="IPR001750">
    <property type="entry name" value="ND/Mrp_TM"/>
</dbReference>
<name>A0A336MVL7_CULSO</name>
<feature type="transmembrane region" description="Helical" evidence="18">
    <location>
        <begin position="12"/>
        <end position="37"/>
    </location>
</feature>
<evidence type="ECO:0000256" key="6">
    <source>
        <dbReference type="ARBA" id="ARBA00022660"/>
    </source>
</evidence>
<dbReference type="Pfam" id="PF06455">
    <property type="entry name" value="NADH5_C"/>
    <property type="match status" value="1"/>
</dbReference>
<keyword evidence="14" id="KW-0496">Mitochondrion</keyword>
<comment type="subcellular location">
    <subcellularLocation>
        <location evidence="2">Mitochondrion inner membrane</location>
        <topology evidence="2">Multi-pass membrane protein</topology>
    </subcellularLocation>
</comment>
<keyword evidence="9" id="KW-1278">Translocase</keyword>
<dbReference type="GO" id="GO:0003954">
    <property type="term" value="F:NADH dehydrogenase activity"/>
    <property type="evidence" value="ECO:0007669"/>
    <property type="project" value="TreeGrafter"/>
</dbReference>
<sequence length="536" mass="62284">MVSFIFISNRKHLLITLISLEFIILVVYGLIFIILNILNYEYYYRIIFLTFRVCEGALGIDLISYGLILLKKRFINITIRSLIPTFFLILGWGYQPERLQAGFYLLFYTLFASLPLFIFSKNTHIFCSFMTSKSSCRSSSFRFYNFSRSFIKIRGVWTITIGGVLIRLVCLIQVDIKALIAYSSVAHIGIVIAGSYVLIIGHGLCSSGLFCLSNIVYERTGRRINMIRVYSRKFGFNITLSSIEYFNYLLKLSYFLKDYISGEKYINRFIILVLIFVLSIILLIISPNLIRILLGLLMLFNWGNINFCSYNKKSTNSFFSLITCCNSRPYSSFCFSSFINFSYCWGLFISRLTIFIAGLGANFEFDLKKIIALSTLSQLGLIIRILGIGFSYLAFFHLITHALFKALLFICAGVVIHNIKNFQDIRYIGLTVCYRLRLIYFTMFNNYNNYWGFLVLSLFVDFQEYPLTLGDKYLKIIDIELLGGQNLYKIFSIITTYLQVIHNNNLKLYLILFFLWITTYKEHSIEAAKEIIFIFK</sequence>
<feature type="domain" description="NADH:quinone oxidoreductase/Mrp antiporter transmembrane" evidence="19">
    <location>
        <begin position="336"/>
        <end position="432"/>
    </location>
</feature>
<keyword evidence="6" id="KW-0679">Respiratory chain</keyword>
<feature type="domain" description="NADH:quinone oxidoreductase/Mrp antiporter transmembrane" evidence="19">
    <location>
        <begin position="81"/>
        <end position="118"/>
    </location>
</feature>
<protein>
    <recommendedName>
        <fullName evidence="4">NADH-ubiquinone oxidoreductase chain 5</fullName>
        <ecNumber evidence="3">7.1.1.2</ecNumber>
    </recommendedName>
    <alternativeName>
        <fullName evidence="16">NADH dehydrogenase subunit 5</fullName>
    </alternativeName>
</protein>
<proteinExistence type="predicted"/>
<feature type="transmembrane region" description="Helical" evidence="18">
    <location>
        <begin position="186"/>
        <end position="213"/>
    </location>
</feature>
<comment type="function">
    <text evidence="1">Core subunit of the mitochondrial membrane respiratory chain NADH dehydrogenase (Complex I) that is believed to belong to the minimal assembly required for catalysis. Complex I functions in the transfer of electrons from NADH to the respiratory chain. The immediate electron acceptor for the enzyme is believed to be ubiquinone.</text>
</comment>
<evidence type="ECO:0000259" key="20">
    <source>
        <dbReference type="Pfam" id="PF06455"/>
    </source>
</evidence>
<evidence type="ECO:0000256" key="7">
    <source>
        <dbReference type="ARBA" id="ARBA00022692"/>
    </source>
</evidence>
<dbReference type="EMBL" id="UFQT01003151">
    <property type="protein sequence ID" value="SSX34654.1"/>
    <property type="molecule type" value="Genomic_DNA"/>
</dbReference>
<gene>
    <name evidence="21" type="primary">CSON008311</name>
</gene>
<keyword evidence="13" id="KW-0830">Ubiquinone</keyword>
<feature type="transmembrane region" description="Helical" evidence="18">
    <location>
        <begin position="266"/>
        <end position="285"/>
    </location>
</feature>
<evidence type="ECO:0000256" key="1">
    <source>
        <dbReference type="ARBA" id="ARBA00003257"/>
    </source>
</evidence>
<evidence type="ECO:0000256" key="8">
    <source>
        <dbReference type="ARBA" id="ARBA00022792"/>
    </source>
</evidence>
<dbReference type="InterPro" id="IPR010934">
    <property type="entry name" value="NADH_DH_su5_C"/>
</dbReference>
<dbReference type="GO" id="GO:0008137">
    <property type="term" value="F:NADH dehydrogenase (ubiquinone) activity"/>
    <property type="evidence" value="ECO:0007669"/>
    <property type="project" value="UniProtKB-EC"/>
</dbReference>
<keyword evidence="5" id="KW-0813">Transport</keyword>
<dbReference type="InterPro" id="IPR003945">
    <property type="entry name" value="NU5C-like"/>
</dbReference>
<reference evidence="21" key="1">
    <citation type="submission" date="2018-07" db="EMBL/GenBank/DDBJ databases">
        <authorList>
            <person name="Quirk P.G."/>
            <person name="Krulwich T.A."/>
        </authorList>
    </citation>
    <scope>NUCLEOTIDE SEQUENCE</scope>
</reference>
<feature type="transmembrane region" description="Helical" evidence="18">
    <location>
        <begin position="370"/>
        <end position="388"/>
    </location>
</feature>
<evidence type="ECO:0000256" key="12">
    <source>
        <dbReference type="ARBA" id="ARBA00023027"/>
    </source>
</evidence>
<evidence type="ECO:0000313" key="21">
    <source>
        <dbReference type="EMBL" id="SSX34654.1"/>
    </source>
</evidence>
<evidence type="ECO:0000256" key="5">
    <source>
        <dbReference type="ARBA" id="ARBA00022448"/>
    </source>
</evidence>
<evidence type="ECO:0000256" key="13">
    <source>
        <dbReference type="ARBA" id="ARBA00023075"/>
    </source>
</evidence>
<evidence type="ECO:0000256" key="16">
    <source>
        <dbReference type="ARBA" id="ARBA00031027"/>
    </source>
</evidence>
<dbReference type="Gene3D" id="1.10.287.3510">
    <property type="match status" value="1"/>
</dbReference>
<dbReference type="AlphaFoldDB" id="A0A336MVL7"/>
<keyword evidence="8" id="KW-0999">Mitochondrion inner membrane</keyword>
<feature type="transmembrane region" description="Helical" evidence="18">
    <location>
        <begin position="155"/>
        <end position="174"/>
    </location>
</feature>
<dbReference type="GO" id="GO:0042773">
    <property type="term" value="P:ATP synthesis coupled electron transport"/>
    <property type="evidence" value="ECO:0007669"/>
    <property type="project" value="InterPro"/>
</dbReference>
<feature type="transmembrane region" description="Helical" evidence="18">
    <location>
        <begin position="292"/>
        <end position="310"/>
    </location>
</feature>
<dbReference type="Pfam" id="PF00361">
    <property type="entry name" value="Proton_antipo_M"/>
    <property type="match status" value="3"/>
</dbReference>
<evidence type="ECO:0000256" key="2">
    <source>
        <dbReference type="ARBA" id="ARBA00004448"/>
    </source>
</evidence>
<evidence type="ECO:0000256" key="3">
    <source>
        <dbReference type="ARBA" id="ARBA00012944"/>
    </source>
</evidence>
<dbReference type="GO" id="GO:0015990">
    <property type="term" value="P:electron transport coupled proton transport"/>
    <property type="evidence" value="ECO:0007669"/>
    <property type="project" value="TreeGrafter"/>
</dbReference>
<evidence type="ECO:0000256" key="15">
    <source>
        <dbReference type="ARBA" id="ARBA00023136"/>
    </source>
</evidence>